<dbReference type="InterPro" id="IPR000242">
    <property type="entry name" value="PTP_cat"/>
</dbReference>
<dbReference type="AlphaFoldDB" id="A0A9Q0MAB9"/>
<dbReference type="EMBL" id="JAPWDV010000001">
    <property type="protein sequence ID" value="KAJ6222150.1"/>
    <property type="molecule type" value="Genomic_DNA"/>
</dbReference>
<keyword evidence="2" id="KW-0732">Signal</keyword>
<feature type="domain" description="Tyrosine specific protein phosphatases" evidence="4">
    <location>
        <begin position="711"/>
        <end position="783"/>
    </location>
</feature>
<dbReference type="InterPro" id="IPR003595">
    <property type="entry name" value="Tyr_Pase_cat"/>
</dbReference>
<evidence type="ECO:0008006" key="7">
    <source>
        <dbReference type="Google" id="ProtNLM"/>
    </source>
</evidence>
<dbReference type="SUPFAM" id="SSF52799">
    <property type="entry name" value="(Phosphotyrosine protein) phosphatases II"/>
    <property type="match status" value="2"/>
</dbReference>
<dbReference type="PANTHER" id="PTHR19134:SF561">
    <property type="entry name" value="PROTEIN TYROSINE PHOSPHATASE 36E, ISOFORM A"/>
    <property type="match status" value="1"/>
</dbReference>
<dbReference type="SMART" id="SM00194">
    <property type="entry name" value="PTPc"/>
    <property type="match status" value="2"/>
</dbReference>
<feature type="signal peptide" evidence="2">
    <location>
        <begin position="1"/>
        <end position="20"/>
    </location>
</feature>
<dbReference type="SMART" id="SM00404">
    <property type="entry name" value="PTPc_motif"/>
    <property type="match status" value="2"/>
</dbReference>
<dbReference type="GO" id="GO:0004725">
    <property type="term" value="F:protein tyrosine phosphatase activity"/>
    <property type="evidence" value="ECO:0007669"/>
    <property type="project" value="InterPro"/>
</dbReference>
<evidence type="ECO:0000259" key="3">
    <source>
        <dbReference type="PROSITE" id="PS50055"/>
    </source>
</evidence>
<dbReference type="PROSITE" id="PS50055">
    <property type="entry name" value="TYR_PHOSPHATASE_PTP"/>
    <property type="match status" value="2"/>
</dbReference>
<feature type="domain" description="Tyrosine-protein phosphatase" evidence="3">
    <location>
        <begin position="520"/>
        <end position="792"/>
    </location>
</feature>
<feature type="domain" description="Tyrosine-protein phosphatase" evidence="3">
    <location>
        <begin position="113"/>
        <end position="488"/>
    </location>
</feature>
<proteinExistence type="predicted"/>
<dbReference type="InterPro" id="IPR016130">
    <property type="entry name" value="Tyr_Pase_AS"/>
</dbReference>
<gene>
    <name evidence="5" type="ORF">RDWZM_000695</name>
</gene>
<evidence type="ECO:0000313" key="5">
    <source>
        <dbReference type="EMBL" id="KAJ6222150.1"/>
    </source>
</evidence>
<dbReference type="FunFam" id="3.90.190.10:FF:000070">
    <property type="entry name" value="Receptor-type tyrosine-protein phosphatase kappa"/>
    <property type="match status" value="1"/>
</dbReference>
<sequence length="803" mass="94028">MHAVLFAFIHFSIVVVIVHNEPNLEAVDETVSLAKTASLPKTRRFFRPRKKVQRTVKPSVNPLKKLQLSIFNNRYIPIDPNPDKAYHLLPKRPMNLTAFTKHMMLIRKYEVMLKMEFQAASRNEIYTKHCTRHANKPNNELKNTYPKKSVPYDFNRVVLSQEPEGEEDSDYINASYVDSILKPNAYIAAQGPNEYTIHDFWRLVWEQQTFVIVMLTKVFDFIKVMCCQYWPMEEHKPEMYGKIEVTLLSEEHLADFVIRTIRIRKPGQMMKRKVKKTKLVPKNIANEAQSERIRMLEEDEDEEGLSAHISVDRFRESRRSKLSIHTARSRNASPTSLHTEHTRSSTRTRSTMKKTSFQASEKMFDEVEYEEEIEEEDVRVIYQLHYNNWSSHTCPFPNPILQFRRRVRIYMDEVIKDEGDRVGPTIVHCSDGCGRTGAYLCIDANLELSAEDGLYDVYGYSKRLKHSRRGLIENIEQYKFIYETLEEASICGKTYFPASELADKIKLKSHKNVFTQQNEYQLEYRKIAKMTRKPTIGECAGGHRIENREKNRDVAIVPPDNFRPYLTSFQSNEHTDYINAVFVDGYTRSKEYIITEWPIKKTLCDIWSLIYDHECNSVIVLGEPPLANGYPIFWPLDKHKKIKYGPVFTVEMVSSAHYPKIKTWIFRMNKKVVSLTELMAGVKAEPKTTQFFQITCWPLDHKVPTSTNALVELMNMVERWRQRTNYGPVVVVSYNGKSRAGVYCAANYAMEQVVQHGEVDIFSAVRTVRRHRSQLIENMTEYKYCYDLLFHYVTHYLNKDKNC</sequence>
<dbReference type="InterPro" id="IPR000387">
    <property type="entry name" value="Tyr_Pase_dom"/>
</dbReference>
<keyword evidence="6" id="KW-1185">Reference proteome</keyword>
<reference evidence="5" key="1">
    <citation type="submission" date="2022-12" db="EMBL/GenBank/DDBJ databases">
        <title>Genome assemblies of Blomia tropicalis.</title>
        <authorList>
            <person name="Cui Y."/>
        </authorList>
    </citation>
    <scope>NUCLEOTIDE SEQUENCE</scope>
    <source>
        <tissue evidence="5">Adult mites</tissue>
    </source>
</reference>
<evidence type="ECO:0000256" key="2">
    <source>
        <dbReference type="SAM" id="SignalP"/>
    </source>
</evidence>
<protein>
    <recommendedName>
        <fullName evidence="7">Receptor-type tyrosine-protein phosphatase kappa</fullName>
    </recommendedName>
</protein>
<feature type="region of interest" description="Disordered" evidence="1">
    <location>
        <begin position="320"/>
        <end position="357"/>
    </location>
</feature>
<dbReference type="PRINTS" id="PR00700">
    <property type="entry name" value="PRTYPHPHTASE"/>
</dbReference>
<dbReference type="PANTHER" id="PTHR19134">
    <property type="entry name" value="RECEPTOR-TYPE TYROSINE-PROTEIN PHOSPHATASE"/>
    <property type="match status" value="1"/>
</dbReference>
<dbReference type="GO" id="GO:0048666">
    <property type="term" value="P:neuron development"/>
    <property type="evidence" value="ECO:0007669"/>
    <property type="project" value="UniProtKB-ARBA"/>
</dbReference>
<feature type="domain" description="Tyrosine specific protein phosphatases" evidence="4">
    <location>
        <begin position="401"/>
        <end position="479"/>
    </location>
</feature>
<dbReference type="InterPro" id="IPR050348">
    <property type="entry name" value="Protein-Tyr_Phosphatase"/>
</dbReference>
<organism evidence="5 6">
    <name type="scientific">Blomia tropicalis</name>
    <name type="common">Mite</name>
    <dbReference type="NCBI Taxonomy" id="40697"/>
    <lineage>
        <taxon>Eukaryota</taxon>
        <taxon>Metazoa</taxon>
        <taxon>Ecdysozoa</taxon>
        <taxon>Arthropoda</taxon>
        <taxon>Chelicerata</taxon>
        <taxon>Arachnida</taxon>
        <taxon>Acari</taxon>
        <taxon>Acariformes</taxon>
        <taxon>Sarcoptiformes</taxon>
        <taxon>Astigmata</taxon>
        <taxon>Glycyphagoidea</taxon>
        <taxon>Echimyopodidae</taxon>
        <taxon>Blomia</taxon>
    </lineage>
</organism>
<dbReference type="Pfam" id="PF00102">
    <property type="entry name" value="Y_phosphatase"/>
    <property type="match status" value="3"/>
</dbReference>
<dbReference type="InterPro" id="IPR029021">
    <property type="entry name" value="Prot-tyrosine_phosphatase-like"/>
</dbReference>
<name>A0A9Q0MAB9_BLOTA</name>
<evidence type="ECO:0000313" key="6">
    <source>
        <dbReference type="Proteomes" id="UP001142055"/>
    </source>
</evidence>
<dbReference type="PROSITE" id="PS00383">
    <property type="entry name" value="TYR_PHOSPHATASE_1"/>
    <property type="match status" value="1"/>
</dbReference>
<dbReference type="OMA" id="ATKVETH"/>
<dbReference type="Gene3D" id="3.90.190.10">
    <property type="entry name" value="Protein tyrosine phosphatase superfamily"/>
    <property type="match status" value="3"/>
</dbReference>
<dbReference type="PROSITE" id="PS50056">
    <property type="entry name" value="TYR_PHOSPHATASE_2"/>
    <property type="match status" value="2"/>
</dbReference>
<evidence type="ECO:0000256" key="1">
    <source>
        <dbReference type="SAM" id="MobiDB-lite"/>
    </source>
</evidence>
<accession>A0A9Q0MAB9</accession>
<comment type="caution">
    <text evidence="5">The sequence shown here is derived from an EMBL/GenBank/DDBJ whole genome shotgun (WGS) entry which is preliminary data.</text>
</comment>
<evidence type="ECO:0000259" key="4">
    <source>
        <dbReference type="PROSITE" id="PS50056"/>
    </source>
</evidence>
<dbReference type="CDD" id="cd00047">
    <property type="entry name" value="PTPc"/>
    <property type="match status" value="1"/>
</dbReference>
<feature type="chain" id="PRO_5040180296" description="Receptor-type tyrosine-protein phosphatase kappa" evidence="2">
    <location>
        <begin position="21"/>
        <end position="803"/>
    </location>
</feature>
<dbReference type="Proteomes" id="UP001142055">
    <property type="component" value="Chromosome 1"/>
</dbReference>